<sequence length="776" mass="88858">MIIYKSTAYEFDLDVRYNKISDKLESEFKRVLGRDVSDSERRSFSNSLSKMNEVLINEDLVKKDCGVLIEYQLPSSSMRLDFMITGKDKFMNKNAVIVELKQWEKVEECNTSRQVYTYTGGRMREVNHPAVQVGTYKTYLEDYHSAFHKGMEETIKLFACSYLHNYKPIVGDKLLDMKFKSYLEEYPIFTADKTNQIGQFIKNNVEKGDGIELINIIEKSISKPSKKLIEHVNNIIDSKSEFILVDEQLVVFDRVMQLVRDNALIGTDERFVVIVKGGPGTGKSVVGLNLLSKILEAGKECVYLAANAAFKNGMMNKIDKDRAKVLFKHPYFYNKELTISDTTFQSVIVDEAHRLSTTPPPMQKSLDHTLVEEIISKTALSVFFTDDNQMIRPKDIGSYSHVKEVAETMGCEIYEYELDAQFRCAGSEGYLNWLDDVLGIKDTANASGWENLDNLEFYIVDNPNDLKMKMQMYQSIGLTSRVVAGYAWPWSKELTVGGKLINDVNIYEGSDLIFEMPWNPQDSYKGKRAKGIPKNTVEWAIDPIGVNQVGCIHTCQGLEFDYVGVIIGEEFKYNISTSSWEADVNKCFDTKIGKNSQKEFLRLAKNTYKTLLTRGIKGVYVYAVDKGTQDYLKSRLNIVKEIDDSRFYHTKKISLDEIFTKIGSTRMVAEDGGIFIEPESIKISKYNITPLNDIYMYCDIVEEHFLYDSLKLYAKRTVNDIDLDLKTVLESMPQVRNYSEVYQDLMADVGFMKFQILAIVKRVLKDENIISVVFVK</sequence>
<proteinExistence type="predicted"/>
<dbReference type="SUPFAM" id="SSF52540">
    <property type="entry name" value="P-loop containing nucleoside triphosphate hydrolases"/>
    <property type="match status" value="1"/>
</dbReference>
<feature type="domain" description="Schlafen group 3-like DNA/RNA helicase" evidence="1">
    <location>
        <begin position="272"/>
        <end position="625"/>
    </location>
</feature>
<evidence type="ECO:0000313" key="3">
    <source>
        <dbReference type="Proteomes" id="UP000279029"/>
    </source>
</evidence>
<protein>
    <recommendedName>
        <fullName evidence="1">Schlafen group 3-like DNA/RNA helicase domain-containing protein</fullName>
    </recommendedName>
</protein>
<dbReference type="Pfam" id="PF09848">
    <property type="entry name" value="SLFN-g3_helicase"/>
    <property type="match status" value="1"/>
</dbReference>
<dbReference type="OrthoDB" id="3193269at2"/>
<dbReference type="InterPro" id="IPR027417">
    <property type="entry name" value="P-loop_NTPase"/>
</dbReference>
<gene>
    <name evidence="2" type="ORF">PATL70BA_1288</name>
</gene>
<name>A0A3P7P128_9FIRM</name>
<evidence type="ECO:0000313" key="2">
    <source>
        <dbReference type="EMBL" id="VDN47170.1"/>
    </source>
</evidence>
<dbReference type="Gene3D" id="3.40.50.300">
    <property type="entry name" value="P-loop containing nucleotide triphosphate hydrolases"/>
    <property type="match status" value="1"/>
</dbReference>
<dbReference type="KEGG" id="cbar:PATL70BA_1288"/>
<dbReference type="InterPro" id="IPR018647">
    <property type="entry name" value="SLFN_3-like_DNA/RNA_helicase"/>
</dbReference>
<dbReference type="RefSeq" id="WP_125136542.1">
    <property type="nucleotide sequence ID" value="NZ_LR130778.1"/>
</dbReference>
<evidence type="ECO:0000259" key="1">
    <source>
        <dbReference type="Pfam" id="PF09848"/>
    </source>
</evidence>
<dbReference type="EMBL" id="LR130778">
    <property type="protein sequence ID" value="VDN47170.1"/>
    <property type="molecule type" value="Genomic_DNA"/>
</dbReference>
<reference evidence="2 3" key="1">
    <citation type="submission" date="2018-09" db="EMBL/GenBank/DDBJ databases">
        <authorList>
            <person name="Postec A."/>
        </authorList>
    </citation>
    <scope>NUCLEOTIDE SEQUENCE [LARGE SCALE GENOMIC DNA]</scope>
    <source>
        <strain evidence="2">70B-A</strain>
    </source>
</reference>
<dbReference type="Proteomes" id="UP000279029">
    <property type="component" value="Chromosome"/>
</dbReference>
<accession>A0A3P7P128</accession>
<dbReference type="AlphaFoldDB" id="A0A3P7P128"/>
<keyword evidence="3" id="KW-1185">Reference proteome</keyword>
<organism evidence="2 3">
    <name type="scientific">Petrocella atlantisensis</name>
    <dbReference type="NCBI Taxonomy" id="2173034"/>
    <lineage>
        <taxon>Bacteria</taxon>
        <taxon>Bacillati</taxon>
        <taxon>Bacillota</taxon>
        <taxon>Clostridia</taxon>
        <taxon>Lachnospirales</taxon>
        <taxon>Vallitaleaceae</taxon>
        <taxon>Petrocella</taxon>
    </lineage>
</organism>